<feature type="domain" description="RING-type" evidence="7">
    <location>
        <begin position="32"/>
        <end position="90"/>
    </location>
</feature>
<evidence type="ECO:0000256" key="3">
    <source>
        <dbReference type="ARBA" id="ARBA00022771"/>
    </source>
</evidence>
<evidence type="ECO:0000313" key="9">
    <source>
        <dbReference type="Proteomes" id="UP000325902"/>
    </source>
</evidence>
<comment type="caution">
    <text evidence="8">The sequence shown here is derived from an EMBL/GenBank/DDBJ whole genome shotgun (WGS) entry which is preliminary data.</text>
</comment>
<dbReference type="Pfam" id="PF12678">
    <property type="entry name" value="zf-rbx1"/>
    <property type="match status" value="1"/>
</dbReference>
<protein>
    <recommendedName>
        <fullName evidence="7">RING-type domain-containing protein</fullName>
    </recommendedName>
</protein>
<keyword evidence="4" id="KW-0833">Ubl conjugation pathway</keyword>
<dbReference type="PROSITE" id="PS00518">
    <property type="entry name" value="ZF_RING_1"/>
    <property type="match status" value="1"/>
</dbReference>
<dbReference type="GO" id="GO:0051603">
    <property type="term" value="P:proteolysis involved in protein catabolic process"/>
    <property type="evidence" value="ECO:0007669"/>
    <property type="project" value="UniProtKB-ARBA"/>
</dbReference>
<dbReference type="Proteomes" id="UP000325902">
    <property type="component" value="Unassembled WGS sequence"/>
</dbReference>
<keyword evidence="2" id="KW-0479">Metal-binding</keyword>
<keyword evidence="3 6" id="KW-0863">Zinc-finger</keyword>
<dbReference type="PROSITE" id="PS50089">
    <property type="entry name" value="ZF_RING_2"/>
    <property type="match status" value="1"/>
</dbReference>
<dbReference type="GO" id="GO:0016567">
    <property type="term" value="P:protein ubiquitination"/>
    <property type="evidence" value="ECO:0007669"/>
    <property type="project" value="UniProtKB-UniPathway"/>
</dbReference>
<dbReference type="OrthoDB" id="8062037at2759"/>
<name>A0A5N5DRU8_9PEZI</name>
<keyword evidence="9" id="KW-1185">Reference proteome</keyword>
<gene>
    <name evidence="8" type="ORF">DBV05_g399</name>
</gene>
<reference evidence="8 9" key="1">
    <citation type="journal article" date="2019" name="Sci. Rep.">
        <title>A multi-omics analysis of the grapevine pathogen Lasiodiplodia theobromae reveals that temperature affects the expression of virulence- and pathogenicity-related genes.</title>
        <authorList>
            <person name="Felix C."/>
            <person name="Meneses R."/>
            <person name="Goncalves M.F.M."/>
            <person name="Tilleman L."/>
            <person name="Duarte A.S."/>
            <person name="Jorrin-Novo J.V."/>
            <person name="Van de Peer Y."/>
            <person name="Deforce D."/>
            <person name="Van Nieuwerburgh F."/>
            <person name="Esteves A.C."/>
            <person name="Alves A."/>
        </authorList>
    </citation>
    <scope>NUCLEOTIDE SEQUENCE [LARGE SCALE GENOMIC DNA]</scope>
    <source>
        <strain evidence="8 9">LA-SOL3</strain>
    </source>
</reference>
<sequence length="337" mass="36273">MATTQQLCPDAATEPATAATLQKLRDEDKIDCPICLLPFANLLTDAEPNEDNSSADPITLQACTHTFCTACLKDWIRQSPTHAVSCPMCRTHIGHKADAYIWLQENAAIYARANHRMTRFGTAYITASITIAYARTNNLQPPTMRFRAEQIYSSGGGVLSLMSDAINNFPPPPQPPQQAGLLHVRLPTYGSPRFLRFASALPIAALGVVRQLGAVAGGDPALPDQPFGGLWHVAVTTTATELRKLILTKLFELYLERYGIDVPGAGELPGGIVSGWQRLTQVALGAMLAPGGMPGDDMVMVDRTLMEVDRYARMIVGAILVVGDNNDGFQGVVAAEA</sequence>
<keyword evidence="5" id="KW-0862">Zinc</keyword>
<evidence type="ECO:0000256" key="1">
    <source>
        <dbReference type="ARBA" id="ARBA00004906"/>
    </source>
</evidence>
<proteinExistence type="predicted"/>
<evidence type="ECO:0000259" key="7">
    <source>
        <dbReference type="PROSITE" id="PS50089"/>
    </source>
</evidence>
<evidence type="ECO:0000256" key="4">
    <source>
        <dbReference type="ARBA" id="ARBA00022786"/>
    </source>
</evidence>
<evidence type="ECO:0000256" key="5">
    <source>
        <dbReference type="ARBA" id="ARBA00022833"/>
    </source>
</evidence>
<dbReference type="SMART" id="SM00184">
    <property type="entry name" value="RING"/>
    <property type="match status" value="1"/>
</dbReference>
<dbReference type="InterPro" id="IPR001841">
    <property type="entry name" value="Znf_RING"/>
</dbReference>
<organism evidence="8 9">
    <name type="scientific">Lasiodiplodia theobromae</name>
    <dbReference type="NCBI Taxonomy" id="45133"/>
    <lineage>
        <taxon>Eukaryota</taxon>
        <taxon>Fungi</taxon>
        <taxon>Dikarya</taxon>
        <taxon>Ascomycota</taxon>
        <taxon>Pezizomycotina</taxon>
        <taxon>Dothideomycetes</taxon>
        <taxon>Dothideomycetes incertae sedis</taxon>
        <taxon>Botryosphaeriales</taxon>
        <taxon>Botryosphaeriaceae</taxon>
        <taxon>Lasiodiplodia</taxon>
    </lineage>
</organism>
<dbReference type="EMBL" id="VCHE01000002">
    <property type="protein sequence ID" value="KAB2580699.1"/>
    <property type="molecule type" value="Genomic_DNA"/>
</dbReference>
<comment type="pathway">
    <text evidence="1">Protein modification; protein ubiquitination.</text>
</comment>
<dbReference type="SUPFAM" id="SSF57850">
    <property type="entry name" value="RING/U-box"/>
    <property type="match status" value="1"/>
</dbReference>
<dbReference type="GO" id="GO:0008270">
    <property type="term" value="F:zinc ion binding"/>
    <property type="evidence" value="ECO:0007669"/>
    <property type="project" value="UniProtKB-KW"/>
</dbReference>
<evidence type="ECO:0000313" key="8">
    <source>
        <dbReference type="EMBL" id="KAB2580699.1"/>
    </source>
</evidence>
<dbReference type="SMART" id="SM01197">
    <property type="entry name" value="FANCL_C"/>
    <property type="match status" value="1"/>
</dbReference>
<accession>A0A5N5DRU8</accession>
<dbReference type="InterPro" id="IPR013083">
    <property type="entry name" value="Znf_RING/FYVE/PHD"/>
</dbReference>
<dbReference type="UniPathway" id="UPA00143"/>
<dbReference type="Gene3D" id="3.30.40.10">
    <property type="entry name" value="Zinc/RING finger domain, C3HC4 (zinc finger)"/>
    <property type="match status" value="1"/>
</dbReference>
<evidence type="ECO:0000256" key="6">
    <source>
        <dbReference type="PROSITE-ProRule" id="PRU00175"/>
    </source>
</evidence>
<dbReference type="AlphaFoldDB" id="A0A5N5DRU8"/>
<dbReference type="InterPro" id="IPR017907">
    <property type="entry name" value="Znf_RING_CS"/>
</dbReference>
<evidence type="ECO:0000256" key="2">
    <source>
        <dbReference type="ARBA" id="ARBA00022723"/>
    </source>
</evidence>
<dbReference type="InterPro" id="IPR024766">
    <property type="entry name" value="Znf_RING_H2"/>
</dbReference>